<dbReference type="Proteomes" id="UP000280586">
    <property type="component" value="Chromosome"/>
</dbReference>
<dbReference type="PROSITE" id="PS50893">
    <property type="entry name" value="ABC_TRANSPORTER_2"/>
    <property type="match status" value="1"/>
</dbReference>
<evidence type="ECO:0000259" key="10">
    <source>
        <dbReference type="PROSITE" id="PS50893"/>
    </source>
</evidence>
<organism evidence="11 13">
    <name type="scientific">Clostridium septicum</name>
    <dbReference type="NCBI Taxonomy" id="1504"/>
    <lineage>
        <taxon>Bacteria</taxon>
        <taxon>Bacillati</taxon>
        <taxon>Bacillota</taxon>
        <taxon>Clostridia</taxon>
        <taxon>Eubacteriales</taxon>
        <taxon>Clostridiaceae</taxon>
        <taxon>Clostridium</taxon>
    </lineage>
</organism>
<dbReference type="SUPFAM" id="SSF52540">
    <property type="entry name" value="P-loop containing nucleoside triphosphate hydrolases"/>
    <property type="match status" value="1"/>
</dbReference>
<dbReference type="OrthoDB" id="9806285at2"/>
<keyword evidence="4" id="KW-1003">Cell membrane</keyword>
<dbReference type="RefSeq" id="WP_066674109.1">
    <property type="nucleotide sequence ID" value="NZ_CABMIZ010000004.1"/>
</dbReference>
<dbReference type="InterPro" id="IPR017871">
    <property type="entry name" value="ABC_transporter-like_CS"/>
</dbReference>
<dbReference type="Pfam" id="PF08352">
    <property type="entry name" value="oligo_HPY"/>
    <property type="match status" value="1"/>
</dbReference>
<dbReference type="EMBL" id="CP023671">
    <property type="protein sequence ID" value="AYE34842.1"/>
    <property type="molecule type" value="Genomic_DNA"/>
</dbReference>
<dbReference type="GO" id="GO:0005524">
    <property type="term" value="F:ATP binding"/>
    <property type="evidence" value="ECO:0007669"/>
    <property type="project" value="UniProtKB-KW"/>
</dbReference>
<dbReference type="InterPro" id="IPR050388">
    <property type="entry name" value="ABC_Ni/Peptide_Import"/>
</dbReference>
<dbReference type="PANTHER" id="PTHR43297:SF14">
    <property type="entry name" value="ATPASE AAA-TYPE CORE DOMAIN-CONTAINING PROTEIN"/>
    <property type="match status" value="1"/>
</dbReference>
<sequence length="346" mass="38723">MKDRPIITVKNLKTYFYTNQRCNKAINGVSFQIKKGKTLCVVGESGCGKSVTASSIMQLLPKLSRIEEGEIIYHGDKGDIRIDKLARNGKEMRGLRGKDIAMIFQDPMTALNPVYTVGYQIAENILCHEKVSKKDAKARTLELLKDMGIPFPEQRINEYPHQFSGGMRQRAMIAMAMSCNPNVLIADEPTTALDVTIQAQIFELMDKLKKENDTAILLITHDMGVVSELADEVAVMYMGNIIESGSVEEILRTPAHPYTEALLKSIPVLGKGKDQELNPIKGSTPDPYDRPIGCQFAPRCNYACDKCKKMPVEELIGENHMVRCFRHEEVLKNNLKKNEEVMASGK</sequence>
<evidence type="ECO:0000256" key="1">
    <source>
        <dbReference type="ARBA" id="ARBA00004202"/>
    </source>
</evidence>
<accession>A0A9N7PL18</accession>
<dbReference type="Gene3D" id="3.40.50.300">
    <property type="entry name" value="P-loop containing nucleotide triphosphate hydrolases"/>
    <property type="match status" value="1"/>
</dbReference>
<keyword evidence="9" id="KW-0472">Membrane</keyword>
<evidence type="ECO:0000256" key="6">
    <source>
        <dbReference type="ARBA" id="ARBA00022741"/>
    </source>
</evidence>
<dbReference type="InterPro" id="IPR027417">
    <property type="entry name" value="P-loop_NTPase"/>
</dbReference>
<evidence type="ECO:0000313" key="13">
    <source>
        <dbReference type="Proteomes" id="UP000280586"/>
    </source>
</evidence>
<evidence type="ECO:0000256" key="2">
    <source>
        <dbReference type="ARBA" id="ARBA00005417"/>
    </source>
</evidence>
<evidence type="ECO:0000256" key="7">
    <source>
        <dbReference type="ARBA" id="ARBA00022840"/>
    </source>
</evidence>
<evidence type="ECO:0000313" key="11">
    <source>
        <dbReference type="EMBL" id="AYE34842.1"/>
    </source>
</evidence>
<name>A0A9N7PL18_CLOSE</name>
<proteinExistence type="inferred from homology"/>
<keyword evidence="8" id="KW-1278">Translocase</keyword>
<gene>
    <name evidence="11" type="ORF">CP523_10740</name>
    <name evidence="12" type="ORF">NH397_03085</name>
</gene>
<reference evidence="12" key="2">
    <citation type="submission" date="2022-06" db="EMBL/GenBank/DDBJ databases">
        <authorList>
            <person name="Holder M.E."/>
            <person name="Ajami N.J."/>
            <person name="Petrosino J.F."/>
        </authorList>
    </citation>
    <scope>NUCLEOTIDE SEQUENCE</scope>
    <source>
        <strain evidence="12">RMA 8861</strain>
    </source>
</reference>
<dbReference type="FunFam" id="3.40.50.300:FF:000016">
    <property type="entry name" value="Oligopeptide ABC transporter ATP-binding component"/>
    <property type="match status" value="1"/>
</dbReference>
<evidence type="ECO:0000256" key="8">
    <source>
        <dbReference type="ARBA" id="ARBA00022967"/>
    </source>
</evidence>
<dbReference type="Proteomes" id="UP001055437">
    <property type="component" value="Chromosome"/>
</dbReference>
<keyword evidence="7 11" id="KW-0067">ATP-binding</keyword>
<protein>
    <submittedName>
        <fullName evidence="11">ABC transporter ATP-binding protein</fullName>
    </submittedName>
</protein>
<dbReference type="SMART" id="SM00382">
    <property type="entry name" value="AAA"/>
    <property type="match status" value="1"/>
</dbReference>
<dbReference type="InterPro" id="IPR003439">
    <property type="entry name" value="ABC_transporter-like_ATP-bd"/>
</dbReference>
<comment type="similarity">
    <text evidence="2">Belongs to the ABC transporter superfamily.</text>
</comment>
<dbReference type="PANTHER" id="PTHR43297">
    <property type="entry name" value="OLIGOPEPTIDE TRANSPORT ATP-BINDING PROTEIN APPD"/>
    <property type="match status" value="1"/>
</dbReference>
<keyword evidence="14" id="KW-1185">Reference proteome</keyword>
<keyword evidence="6" id="KW-0547">Nucleotide-binding</keyword>
<evidence type="ECO:0000256" key="3">
    <source>
        <dbReference type="ARBA" id="ARBA00022448"/>
    </source>
</evidence>
<dbReference type="GeneID" id="303561159"/>
<keyword evidence="5" id="KW-0997">Cell inner membrane</keyword>
<dbReference type="GO" id="GO:0015833">
    <property type="term" value="P:peptide transport"/>
    <property type="evidence" value="ECO:0007669"/>
    <property type="project" value="InterPro"/>
</dbReference>
<dbReference type="InterPro" id="IPR013563">
    <property type="entry name" value="Oligopep_ABC_C"/>
</dbReference>
<dbReference type="InterPro" id="IPR003593">
    <property type="entry name" value="AAA+_ATPase"/>
</dbReference>
<feature type="domain" description="ABC transporter" evidence="10">
    <location>
        <begin position="7"/>
        <end position="263"/>
    </location>
</feature>
<dbReference type="EMBL" id="CP099799">
    <property type="protein sequence ID" value="USS01436.1"/>
    <property type="molecule type" value="Genomic_DNA"/>
</dbReference>
<evidence type="ECO:0000313" key="14">
    <source>
        <dbReference type="Proteomes" id="UP001055437"/>
    </source>
</evidence>
<dbReference type="KEGG" id="csep:CP523_10740"/>
<dbReference type="PROSITE" id="PS00211">
    <property type="entry name" value="ABC_TRANSPORTER_1"/>
    <property type="match status" value="1"/>
</dbReference>
<reference evidence="11 13" key="1">
    <citation type="submission" date="2017-09" db="EMBL/GenBank/DDBJ databases">
        <authorList>
            <person name="Thomas P."/>
            <person name="Seyboldt C."/>
        </authorList>
    </citation>
    <scope>NUCLEOTIDE SEQUENCE [LARGE SCALE GENOMIC DNA]</scope>
    <source>
        <strain evidence="11 13">DSM 7534</strain>
    </source>
</reference>
<evidence type="ECO:0000256" key="4">
    <source>
        <dbReference type="ARBA" id="ARBA00022475"/>
    </source>
</evidence>
<evidence type="ECO:0000256" key="5">
    <source>
        <dbReference type="ARBA" id="ARBA00022519"/>
    </source>
</evidence>
<dbReference type="CDD" id="cd03257">
    <property type="entry name" value="ABC_NikE_OppD_transporters"/>
    <property type="match status" value="1"/>
</dbReference>
<dbReference type="NCBIfam" id="TIGR01727">
    <property type="entry name" value="oligo_HPY"/>
    <property type="match status" value="1"/>
</dbReference>
<dbReference type="GO" id="GO:0005886">
    <property type="term" value="C:plasma membrane"/>
    <property type="evidence" value="ECO:0007669"/>
    <property type="project" value="UniProtKB-SubCell"/>
</dbReference>
<keyword evidence="3" id="KW-0813">Transport</keyword>
<dbReference type="AlphaFoldDB" id="A0A9N7PL18"/>
<dbReference type="GO" id="GO:0016887">
    <property type="term" value="F:ATP hydrolysis activity"/>
    <property type="evidence" value="ECO:0007669"/>
    <property type="project" value="InterPro"/>
</dbReference>
<evidence type="ECO:0000256" key="9">
    <source>
        <dbReference type="ARBA" id="ARBA00023136"/>
    </source>
</evidence>
<comment type="subcellular location">
    <subcellularLocation>
        <location evidence="1">Cell membrane</location>
        <topology evidence="1">Peripheral membrane protein</topology>
    </subcellularLocation>
</comment>
<evidence type="ECO:0000313" key="12">
    <source>
        <dbReference type="EMBL" id="USS01436.1"/>
    </source>
</evidence>
<dbReference type="Pfam" id="PF00005">
    <property type="entry name" value="ABC_tran"/>
    <property type="match status" value="1"/>
</dbReference>